<protein>
    <submittedName>
        <fullName evidence="2">Uncharacterized protein</fullName>
    </submittedName>
</protein>
<evidence type="ECO:0000313" key="2">
    <source>
        <dbReference type="EMBL" id="KAK3893085.1"/>
    </source>
</evidence>
<dbReference type="AlphaFoldDB" id="A0AAE1GHY7"/>
<evidence type="ECO:0000313" key="3">
    <source>
        <dbReference type="Proteomes" id="UP001286313"/>
    </source>
</evidence>
<keyword evidence="3" id="KW-1185">Reference proteome</keyword>
<feature type="compositionally biased region" description="Basic and acidic residues" evidence="1">
    <location>
        <begin position="48"/>
        <end position="64"/>
    </location>
</feature>
<sequence length="89" mass="10076">MFPKEHMGANWAPTVGNMLWKKTLQKVRIPSAARKKTDFGAPCSPDLKGYRKGEAARHTEEDMQYHPSKARAPVTNRNNLREQRLSSGP</sequence>
<comment type="caution">
    <text evidence="2">The sequence shown here is derived from an EMBL/GenBank/DDBJ whole genome shotgun (WGS) entry which is preliminary data.</text>
</comment>
<accession>A0AAE1GHY7</accession>
<reference evidence="2" key="1">
    <citation type="submission" date="2023-10" db="EMBL/GenBank/DDBJ databases">
        <title>Genome assemblies of two species of porcelain crab, Petrolisthes cinctipes and Petrolisthes manimaculis (Anomura: Porcellanidae).</title>
        <authorList>
            <person name="Angst P."/>
        </authorList>
    </citation>
    <scope>NUCLEOTIDE SEQUENCE</scope>
    <source>
        <strain evidence="2">PB745_01</strain>
        <tissue evidence="2">Gill</tissue>
    </source>
</reference>
<name>A0AAE1GHY7_PETCI</name>
<dbReference type="Proteomes" id="UP001286313">
    <property type="component" value="Unassembled WGS sequence"/>
</dbReference>
<evidence type="ECO:0000256" key="1">
    <source>
        <dbReference type="SAM" id="MobiDB-lite"/>
    </source>
</evidence>
<dbReference type="EMBL" id="JAWQEG010000230">
    <property type="protein sequence ID" value="KAK3893085.1"/>
    <property type="molecule type" value="Genomic_DNA"/>
</dbReference>
<gene>
    <name evidence="2" type="ORF">Pcinc_003078</name>
</gene>
<feature type="compositionally biased region" description="Basic and acidic residues" evidence="1">
    <location>
        <begin position="79"/>
        <end position="89"/>
    </location>
</feature>
<organism evidence="2 3">
    <name type="scientific">Petrolisthes cinctipes</name>
    <name type="common">Flat porcelain crab</name>
    <dbReference type="NCBI Taxonomy" id="88211"/>
    <lineage>
        <taxon>Eukaryota</taxon>
        <taxon>Metazoa</taxon>
        <taxon>Ecdysozoa</taxon>
        <taxon>Arthropoda</taxon>
        <taxon>Crustacea</taxon>
        <taxon>Multicrustacea</taxon>
        <taxon>Malacostraca</taxon>
        <taxon>Eumalacostraca</taxon>
        <taxon>Eucarida</taxon>
        <taxon>Decapoda</taxon>
        <taxon>Pleocyemata</taxon>
        <taxon>Anomura</taxon>
        <taxon>Galatheoidea</taxon>
        <taxon>Porcellanidae</taxon>
        <taxon>Petrolisthes</taxon>
    </lineage>
</organism>
<proteinExistence type="predicted"/>
<feature type="region of interest" description="Disordered" evidence="1">
    <location>
        <begin position="31"/>
        <end position="89"/>
    </location>
</feature>